<accession>A0A9P7KHQ1</accession>
<feature type="region of interest" description="Disordered" evidence="2">
    <location>
        <begin position="107"/>
        <end position="248"/>
    </location>
</feature>
<dbReference type="OrthoDB" id="3269086at2759"/>
<dbReference type="InterPro" id="IPR011009">
    <property type="entry name" value="Kinase-like_dom_sf"/>
</dbReference>
<evidence type="ECO:0000313" key="5">
    <source>
        <dbReference type="EMBL" id="KAG5652946.1"/>
    </source>
</evidence>
<dbReference type="Proteomes" id="UP000717328">
    <property type="component" value="Unassembled WGS sequence"/>
</dbReference>
<dbReference type="InterPro" id="IPR001245">
    <property type="entry name" value="Ser-Thr/Tyr_kinase_cat_dom"/>
</dbReference>
<feature type="compositionally biased region" description="Basic and acidic residues" evidence="2">
    <location>
        <begin position="176"/>
        <end position="188"/>
    </location>
</feature>
<reference evidence="5" key="2">
    <citation type="submission" date="2021-10" db="EMBL/GenBank/DDBJ databases">
        <title>Phylogenomics reveals ancestral predisposition of the termite-cultivated fungus Termitomyces towards a domesticated lifestyle.</title>
        <authorList>
            <person name="Auxier B."/>
            <person name="Grum-Grzhimaylo A."/>
            <person name="Cardenas M.E."/>
            <person name="Lodge J.D."/>
            <person name="Laessoe T."/>
            <person name="Pedersen O."/>
            <person name="Smith M.E."/>
            <person name="Kuyper T.W."/>
            <person name="Franco-Molano E.A."/>
            <person name="Baroni T.J."/>
            <person name="Aanen D.K."/>
        </authorList>
    </citation>
    <scope>NUCLEOTIDE SEQUENCE</scope>
    <source>
        <strain evidence="5">D49</strain>
    </source>
</reference>
<dbReference type="Pfam" id="PF00618">
    <property type="entry name" value="RasGEF_N"/>
    <property type="match status" value="1"/>
</dbReference>
<organism evidence="5 6">
    <name type="scientific">Sphagnurus paluster</name>
    <dbReference type="NCBI Taxonomy" id="117069"/>
    <lineage>
        <taxon>Eukaryota</taxon>
        <taxon>Fungi</taxon>
        <taxon>Dikarya</taxon>
        <taxon>Basidiomycota</taxon>
        <taxon>Agaricomycotina</taxon>
        <taxon>Agaricomycetes</taxon>
        <taxon>Agaricomycetidae</taxon>
        <taxon>Agaricales</taxon>
        <taxon>Tricholomatineae</taxon>
        <taxon>Lyophyllaceae</taxon>
        <taxon>Sphagnurus</taxon>
    </lineage>
</organism>
<dbReference type="InterPro" id="IPR023578">
    <property type="entry name" value="Ras_GEF_dom_sf"/>
</dbReference>
<evidence type="ECO:0000256" key="1">
    <source>
        <dbReference type="PROSITE-ProRule" id="PRU00135"/>
    </source>
</evidence>
<dbReference type="GO" id="GO:0004672">
    <property type="term" value="F:protein kinase activity"/>
    <property type="evidence" value="ECO:0007669"/>
    <property type="project" value="InterPro"/>
</dbReference>
<protein>
    <submittedName>
        <fullName evidence="5">Uncharacterized protein</fullName>
    </submittedName>
</protein>
<evidence type="ECO:0000259" key="4">
    <source>
        <dbReference type="PROSITE" id="PS50212"/>
    </source>
</evidence>
<dbReference type="InterPro" id="IPR000719">
    <property type="entry name" value="Prot_kinase_dom"/>
</dbReference>
<dbReference type="SUPFAM" id="SSF48366">
    <property type="entry name" value="Ras GEF"/>
    <property type="match status" value="1"/>
</dbReference>
<keyword evidence="6" id="KW-1185">Reference proteome</keyword>
<dbReference type="Pfam" id="PF07714">
    <property type="entry name" value="PK_Tyr_Ser-Thr"/>
    <property type="match status" value="1"/>
</dbReference>
<name>A0A9P7KHQ1_9AGAR</name>
<dbReference type="Gene3D" id="1.20.870.10">
    <property type="entry name" value="Son of sevenless (SoS) protein Chain: S domain 1"/>
    <property type="match status" value="1"/>
</dbReference>
<evidence type="ECO:0000313" key="6">
    <source>
        <dbReference type="Proteomes" id="UP000717328"/>
    </source>
</evidence>
<evidence type="ECO:0000259" key="3">
    <source>
        <dbReference type="PROSITE" id="PS50011"/>
    </source>
</evidence>
<dbReference type="SUPFAM" id="SSF56112">
    <property type="entry name" value="Protein kinase-like (PK-like)"/>
    <property type="match status" value="1"/>
</dbReference>
<dbReference type="EMBL" id="JABCKI010000085">
    <property type="protein sequence ID" value="KAG5652946.1"/>
    <property type="molecule type" value="Genomic_DNA"/>
</dbReference>
<gene>
    <name evidence="5" type="ORF">H0H81_002954</name>
</gene>
<dbReference type="Gene3D" id="1.10.510.10">
    <property type="entry name" value="Transferase(Phosphotransferase) domain 1"/>
    <property type="match status" value="1"/>
</dbReference>
<dbReference type="GO" id="GO:0005085">
    <property type="term" value="F:guanyl-nucleotide exchange factor activity"/>
    <property type="evidence" value="ECO:0007669"/>
    <property type="project" value="UniProtKB-KW"/>
</dbReference>
<dbReference type="GO" id="GO:0005524">
    <property type="term" value="F:ATP binding"/>
    <property type="evidence" value="ECO:0007669"/>
    <property type="project" value="InterPro"/>
</dbReference>
<dbReference type="AlphaFoldDB" id="A0A9P7KHQ1"/>
<reference evidence="5" key="1">
    <citation type="submission" date="2021-02" db="EMBL/GenBank/DDBJ databases">
        <authorList>
            <person name="Nieuwenhuis M."/>
            <person name="Van De Peppel L.J.J."/>
        </authorList>
    </citation>
    <scope>NUCLEOTIDE SEQUENCE</scope>
    <source>
        <strain evidence="5">D49</strain>
    </source>
</reference>
<proteinExistence type="predicted"/>
<feature type="compositionally biased region" description="Polar residues" evidence="2">
    <location>
        <begin position="206"/>
        <end position="246"/>
    </location>
</feature>
<dbReference type="PROSITE" id="PS50212">
    <property type="entry name" value="RASGEF_NTER"/>
    <property type="match status" value="1"/>
</dbReference>
<dbReference type="InterPro" id="IPR000651">
    <property type="entry name" value="Ras-like_Gua-exchang_fac_N"/>
</dbReference>
<feature type="compositionally biased region" description="Polar residues" evidence="2">
    <location>
        <begin position="110"/>
        <end position="121"/>
    </location>
</feature>
<keyword evidence="1" id="KW-0344">Guanine-nucleotide releasing factor</keyword>
<feature type="compositionally biased region" description="Polar residues" evidence="2">
    <location>
        <begin position="152"/>
        <end position="161"/>
    </location>
</feature>
<evidence type="ECO:0000256" key="2">
    <source>
        <dbReference type="SAM" id="MobiDB-lite"/>
    </source>
</evidence>
<feature type="compositionally biased region" description="Basic and acidic residues" evidence="2">
    <location>
        <begin position="195"/>
        <end position="204"/>
    </location>
</feature>
<dbReference type="PROSITE" id="PS50011">
    <property type="entry name" value="PROTEIN_KINASE_DOM"/>
    <property type="match status" value="1"/>
</dbReference>
<sequence>MVCLELMTGEQPFNKISRDIIVLRELDNGKLPDRPGRQVTALGLSDELWSLMKKCWNKKPDARPTMTMLREKLAEMRGVPMCMFATELQVVDVLTINRTAAQPMKRRSLFSLNKRPTTGTNSSVSSSSSNLRLKPFPTLTDGHIAEEHNPLTPISSSNSGSIRHHYSSTHSAKISTSRDSDFRYERATRSAQDGPRLDNSRLEVPRTSSSVPSSFGGNFSSGRAPSESHPAQSIISSESGRETSPSLREALNNPKSIIHFSRSGSVASGTLEGLVERLISNFNLRRDLEYREILFTGCTDFTTPEDLFAILARRFHEVESVTVAHPEDRIAVQYK</sequence>
<feature type="domain" description="Protein kinase" evidence="3">
    <location>
        <begin position="1"/>
        <end position="76"/>
    </location>
</feature>
<feature type="domain" description="N-terminal Ras-GEF" evidence="4">
    <location>
        <begin position="262"/>
        <end position="335"/>
    </location>
</feature>
<comment type="caution">
    <text evidence="5">The sequence shown here is derived from an EMBL/GenBank/DDBJ whole genome shotgun (WGS) entry which is preliminary data.</text>
</comment>